<name>A0A8I1XXQ0_BRAEL</name>
<dbReference type="RefSeq" id="WP_209944002.1">
    <property type="nucleotide sequence ID" value="NZ_JAFICZ010000001.1"/>
</dbReference>
<gene>
    <name evidence="2" type="ORF">JOH49_000157</name>
</gene>
<evidence type="ECO:0000313" key="2">
    <source>
        <dbReference type="EMBL" id="MBP1290404.1"/>
    </source>
</evidence>
<feature type="region of interest" description="Disordered" evidence="1">
    <location>
        <begin position="655"/>
        <end position="682"/>
    </location>
</feature>
<comment type="caution">
    <text evidence="2">The sequence shown here is derived from an EMBL/GenBank/DDBJ whole genome shotgun (WGS) entry which is preliminary data.</text>
</comment>
<protein>
    <submittedName>
        <fullName evidence="2">Uncharacterized protein</fullName>
    </submittedName>
</protein>
<dbReference type="Proteomes" id="UP000673383">
    <property type="component" value="Unassembled WGS sequence"/>
</dbReference>
<dbReference type="InterPro" id="IPR027417">
    <property type="entry name" value="P-loop_NTPase"/>
</dbReference>
<feature type="compositionally biased region" description="Basic and acidic residues" evidence="1">
    <location>
        <begin position="660"/>
        <end position="682"/>
    </location>
</feature>
<accession>A0A8I1XXQ0</accession>
<evidence type="ECO:0000256" key="1">
    <source>
        <dbReference type="SAM" id="MobiDB-lite"/>
    </source>
</evidence>
<evidence type="ECO:0000313" key="3">
    <source>
        <dbReference type="Proteomes" id="UP000673383"/>
    </source>
</evidence>
<dbReference type="SUPFAM" id="SSF52540">
    <property type="entry name" value="P-loop containing nucleoside triphosphate hydrolases"/>
    <property type="match status" value="1"/>
</dbReference>
<sequence>MPLFENRRAQLELTPGPPPMMSAAFDEGATYFEAKLYEDAVPQAAVSGKIVDLANDDKGQVDTWILCATSPVNSQHADKYRGSLAAIGIGCLILDWPPGTLPPLAVLLAMAAPRVERFVLDHSQDPSTVTGIRDDLDAVAADSQFADMSTNLRSMVRDGAVGLGLAKAANQAALVKAFSDRREARRLFGQPLAPMDKSGLAWAERPALVQRIQTAISGPPDNRVVLVLGDEGTGKSWLVAKGWSASQPTPLLAAFMASDLSMPEAINNLEEFLVSKLVSQTGGIVTDAIRKRWKRRFDGWRANPAPKHVRLVVWVDGLNQAISFPWARWIDAMAGFLEEIGGRLIVTTNNWHHSQIRWTVTTPLERVIVADWSEAELKGILEARGIRSDVLAAEVFGFLRNPRILGIAVELLDAREIERVDELTVGRLLFEHLRRHDADPTSAGSALDFAKTLKSHAEEMLERLKSQNHDDLTIFDLGKELNAVSRSRFFEPVEGESDLYAVRKEGLPLALGLALTSVLRKELRANRDPEAKLAEVMEPISALSETSDVVFAALQISFLQEGCPIEVQAALAKYFVGLQNVSDDLYPAFEAMAKRSPEPFLRATHDAAFSLVMLPNSRWLIVALLSASADPKHAAEIARQALEWLARHSLAPEVGTFRHSSGDPAKDAAESERLKQELETRRSALSEAEREFIGKQLKEDSRKGLPQLHSYALELMAGKPLAPAIPALMGWAVASALNPDFDRPDKHFRHLMRFNAVDWLPMRDAVRTACEPFLATEASNTGKRAAATMLSATGDPDDAAQAHAIFGTITPDRPRFSLNDPLYSAVDPCDPTATQAPENIGAIVTASRNANVAELSTGLGMTPQDHQVTRSMPALARFEPATAVELRHKFARQALDRANVLSLRQAMMALLKDSAILEPEIVTRLVSIGSSPPASEFLTDKGGVRDEWLVQQYALRAAFPHRSGDEQLRALEAGGGNEALLDLLEATSPASETEIDAALDRALTSRDNNRLAMVVNFAQFSKSSLSNAAKSRLIPLLSSPDGGMRMRALALAARSRDPVLLKQFLATGWDAANCDAKNGHREIWYGSRCLLVAAELGLIGAAEAVGRMGPNFYGFAAQLSDEGAKSVADRVDVAFHRAIGVNDIPEFPLVQQPVTAIEGQEPPLLSLVDQPARDMQQAFERLGEDDDAFQQRQKRSWKAFDRFVDHVTLADARIILDDFSWGGFDAIVARMPSLAESWKQALLVAGEGVFRAMHAFATGLARAIAPSDPAGAAELFARTASLRPFVNRVIGVSSIPAEAVAAWSRASITEVRKLCFARLDAAANDSLIASEVLAAHEAGAQAFIQQYVDERLAIQEPAKTARALLVCGFSDLNEHATRTLQRFEACEGFVGQAYGAATYAYHRNAWARHWYGMMKSATSPEEFWSCAVLFAKIVDGRFDLWHAECGSPGEVFARFMTTIDDSVNSRIKKWQSERQSKLFGGDIPDPIFTFGQSGS</sequence>
<organism evidence="2 3">
    <name type="scientific">Bradyrhizobium elkanii</name>
    <dbReference type="NCBI Taxonomy" id="29448"/>
    <lineage>
        <taxon>Bacteria</taxon>
        <taxon>Pseudomonadati</taxon>
        <taxon>Pseudomonadota</taxon>
        <taxon>Alphaproteobacteria</taxon>
        <taxon>Hyphomicrobiales</taxon>
        <taxon>Nitrobacteraceae</taxon>
        <taxon>Bradyrhizobium</taxon>
    </lineage>
</organism>
<dbReference type="EMBL" id="JAFICZ010000001">
    <property type="protein sequence ID" value="MBP1290404.1"/>
    <property type="molecule type" value="Genomic_DNA"/>
</dbReference>
<reference evidence="2" key="1">
    <citation type="submission" date="2021-02" db="EMBL/GenBank/DDBJ databases">
        <title>Genomic Encyclopedia of Type Strains, Phase IV (KMG-V): Genome sequencing to study the core and pangenomes of soil and plant-associated prokaryotes.</title>
        <authorList>
            <person name="Whitman W."/>
        </authorList>
    </citation>
    <scope>NUCLEOTIDE SEQUENCE</scope>
    <source>
        <strain evidence="2">USDA 406</strain>
    </source>
</reference>
<proteinExistence type="predicted"/>